<protein>
    <submittedName>
        <fullName evidence="1">Uncharacterized protein</fullName>
    </submittedName>
</protein>
<sequence length="110" mass="12519">MSADLIICTVELYDVLLGMAWLGKFRVHLNCHRGRVEFDRSKGRLVYQGVRLISGSLVISVMQAERMIERGYEAYLATISLPEAIGEAKFQDIRVVREFQNVFQSLQGLP</sequence>
<organism evidence="1 2">
    <name type="scientific">Cardamine amara subsp. amara</name>
    <dbReference type="NCBI Taxonomy" id="228776"/>
    <lineage>
        <taxon>Eukaryota</taxon>
        <taxon>Viridiplantae</taxon>
        <taxon>Streptophyta</taxon>
        <taxon>Embryophyta</taxon>
        <taxon>Tracheophyta</taxon>
        <taxon>Spermatophyta</taxon>
        <taxon>Magnoliopsida</taxon>
        <taxon>eudicotyledons</taxon>
        <taxon>Gunneridae</taxon>
        <taxon>Pentapetalae</taxon>
        <taxon>rosids</taxon>
        <taxon>malvids</taxon>
        <taxon>Brassicales</taxon>
        <taxon>Brassicaceae</taxon>
        <taxon>Cardamineae</taxon>
        <taxon>Cardamine</taxon>
    </lineage>
</organism>
<proteinExistence type="predicted"/>
<gene>
    <name evidence="1" type="ORF">V5N11_001826</name>
</gene>
<dbReference type="AlphaFoldDB" id="A0ABD1BL67"/>
<reference evidence="1 2" key="1">
    <citation type="submission" date="2024-04" db="EMBL/GenBank/DDBJ databases">
        <title>Genome assembly C_amara_ONT_v2.</title>
        <authorList>
            <person name="Yant L."/>
            <person name="Moore C."/>
            <person name="Slenker M."/>
        </authorList>
    </citation>
    <scope>NUCLEOTIDE SEQUENCE [LARGE SCALE GENOMIC DNA]</scope>
    <source>
        <tissue evidence="1">Leaf</tissue>
    </source>
</reference>
<evidence type="ECO:0000313" key="1">
    <source>
        <dbReference type="EMBL" id="KAL1217935.1"/>
    </source>
</evidence>
<evidence type="ECO:0000313" key="2">
    <source>
        <dbReference type="Proteomes" id="UP001558713"/>
    </source>
</evidence>
<dbReference type="EMBL" id="JBANAX010000233">
    <property type="protein sequence ID" value="KAL1217935.1"/>
    <property type="molecule type" value="Genomic_DNA"/>
</dbReference>
<keyword evidence="2" id="KW-1185">Reference proteome</keyword>
<dbReference type="Proteomes" id="UP001558713">
    <property type="component" value="Unassembled WGS sequence"/>
</dbReference>
<accession>A0ABD1BL67</accession>
<comment type="caution">
    <text evidence="1">The sequence shown here is derived from an EMBL/GenBank/DDBJ whole genome shotgun (WGS) entry which is preliminary data.</text>
</comment>
<name>A0ABD1BL67_CARAN</name>
<dbReference type="Pfam" id="PF08284">
    <property type="entry name" value="RVP_2"/>
    <property type="match status" value="1"/>
</dbReference>